<evidence type="ECO:0000313" key="2">
    <source>
        <dbReference type="EMBL" id="SPE24426.1"/>
    </source>
</evidence>
<feature type="region of interest" description="Disordered" evidence="1">
    <location>
        <begin position="58"/>
        <end position="81"/>
    </location>
</feature>
<dbReference type="EMBL" id="OKRB01000103">
    <property type="protein sequence ID" value="SPE24426.1"/>
    <property type="molecule type" value="Genomic_DNA"/>
</dbReference>
<dbReference type="Proteomes" id="UP000239735">
    <property type="component" value="Unassembled WGS sequence"/>
</dbReference>
<proteinExistence type="predicted"/>
<gene>
    <name evidence="2" type="ORF">SBA5_450070</name>
</gene>
<protein>
    <submittedName>
        <fullName evidence="2">Uncharacterized protein</fullName>
    </submittedName>
</protein>
<name>A0A2N9LMF1_9BACT</name>
<organism evidence="2 3">
    <name type="scientific">Candidatus Sulfuritelmatomonas gaucii</name>
    <dbReference type="NCBI Taxonomy" id="2043161"/>
    <lineage>
        <taxon>Bacteria</taxon>
        <taxon>Pseudomonadati</taxon>
        <taxon>Acidobacteriota</taxon>
        <taxon>Terriglobia</taxon>
        <taxon>Terriglobales</taxon>
        <taxon>Acidobacteriaceae</taxon>
        <taxon>Candidatus Sulfuritelmatomonas</taxon>
    </lineage>
</organism>
<evidence type="ECO:0000256" key="1">
    <source>
        <dbReference type="SAM" id="MobiDB-lite"/>
    </source>
</evidence>
<evidence type="ECO:0000313" key="3">
    <source>
        <dbReference type="Proteomes" id="UP000239735"/>
    </source>
</evidence>
<accession>A0A2N9LMF1</accession>
<dbReference type="AlphaFoldDB" id="A0A2N9LMF1"/>
<reference evidence="3" key="1">
    <citation type="submission" date="2018-02" db="EMBL/GenBank/DDBJ databases">
        <authorList>
            <person name="Hausmann B."/>
        </authorList>
    </citation>
    <scope>NUCLEOTIDE SEQUENCE [LARGE SCALE GENOMIC DNA]</scope>
    <source>
        <strain evidence="3">Peat soil MAG SbA5</strain>
    </source>
</reference>
<sequence>MRPVCACDTHCWLDCLHSLPCGKVLRVPNGPAHHRHNQGRYAFTARKGIVSGTELMLPHPAPASVPRREDRVPPSQCAKLP</sequence>